<dbReference type="Pfam" id="PF07366">
    <property type="entry name" value="SnoaL"/>
    <property type="match status" value="2"/>
</dbReference>
<reference evidence="2" key="1">
    <citation type="submission" date="2015-05" db="EMBL/GenBank/DDBJ databases">
        <authorList>
            <person name="Rodrigo-Torres Lidia"/>
            <person name="Arahal R.David."/>
        </authorList>
    </citation>
    <scope>NUCLEOTIDE SEQUENCE [LARGE SCALE GENOMIC DNA]</scope>
    <source>
        <strain evidence="2">CECT 7321</strain>
    </source>
</reference>
<proteinExistence type="predicted"/>
<organism evidence="1 2">
    <name type="scientific">Phaeobacter italicus</name>
    <dbReference type="NCBI Taxonomy" id="481446"/>
    <lineage>
        <taxon>Bacteria</taxon>
        <taxon>Pseudomonadati</taxon>
        <taxon>Pseudomonadota</taxon>
        <taxon>Alphaproteobacteria</taxon>
        <taxon>Rhodobacterales</taxon>
        <taxon>Roseobacteraceae</taxon>
        <taxon>Phaeobacter</taxon>
    </lineage>
</organism>
<dbReference type="PANTHER" id="PTHR38436:SF1">
    <property type="entry name" value="ESTER CYCLASE"/>
    <property type="match status" value="1"/>
</dbReference>
<dbReference type="PANTHER" id="PTHR38436">
    <property type="entry name" value="POLYKETIDE CYCLASE SNOAL-LIKE DOMAIN"/>
    <property type="match status" value="1"/>
</dbReference>
<keyword evidence="2" id="KW-1185">Reference proteome</keyword>
<dbReference type="GO" id="GO:0030638">
    <property type="term" value="P:polyketide metabolic process"/>
    <property type="evidence" value="ECO:0007669"/>
    <property type="project" value="InterPro"/>
</dbReference>
<dbReference type="Gene3D" id="3.10.450.50">
    <property type="match status" value="2"/>
</dbReference>
<dbReference type="STRING" id="481446.NIT7645_00119"/>
<sequence length="353" mass="39202">MIQHPDLPSAHKARLAPLFSAMRDFAEAPVRAALAESFAPDANIHLCHPFGDLTGPEALFEVAYAPLLAALPDLERRDWIVMAGETEAGHQWLGTGGHYVGSFAAPWLEIPATGHLAHMRYHEFYRLVDGQIVEMQAIWDIPELMMQAGAWPLAPSLGREMFVPGPATQDGFVPGPWDREQAQASCAHVVDMLAHLTRHPAQGGPEVMELERFWHPRFNWYGPAGIGTARGVFGFRNWHQIPFLSAMPDRGAKDEALDFHFFGDGPYAAVTGWPNMRQSITAGGWLGIAPSGTQIDLRSLDFWRMENGLIRENWVLVDLLDVYTQLGVDVFARLREFNKARHLGPISLTGDPS</sequence>
<dbReference type="InterPro" id="IPR009959">
    <property type="entry name" value="Cyclase_SnoaL-like"/>
</dbReference>
<gene>
    <name evidence="1" type="ORF">NIT7321_01397</name>
</gene>
<accession>A0A0H5D073</accession>
<name>A0A0H5D073_9RHOB</name>
<dbReference type="AlphaFoldDB" id="A0A0H5D073"/>
<dbReference type="EMBL" id="CVRL01000013">
    <property type="protein sequence ID" value="CRL10551.1"/>
    <property type="molecule type" value="Genomic_DNA"/>
</dbReference>
<dbReference type="Proteomes" id="UP000043764">
    <property type="component" value="Unassembled WGS sequence"/>
</dbReference>
<protein>
    <submittedName>
        <fullName evidence="1">Putative ester cyclase</fullName>
    </submittedName>
</protein>
<dbReference type="SUPFAM" id="SSF54427">
    <property type="entry name" value="NTF2-like"/>
    <property type="match status" value="2"/>
</dbReference>
<evidence type="ECO:0000313" key="1">
    <source>
        <dbReference type="EMBL" id="CRL10551.1"/>
    </source>
</evidence>
<dbReference type="InterPro" id="IPR032710">
    <property type="entry name" value="NTF2-like_dom_sf"/>
</dbReference>
<dbReference type="RefSeq" id="WP_207383222.1">
    <property type="nucleotide sequence ID" value="NZ_CVRL01000013.1"/>
</dbReference>
<evidence type="ECO:0000313" key="2">
    <source>
        <dbReference type="Proteomes" id="UP000043764"/>
    </source>
</evidence>